<dbReference type="AlphaFoldDB" id="A0A1Y1WXP5"/>
<dbReference type="InterPro" id="IPR020472">
    <property type="entry name" value="WD40_PAC1"/>
</dbReference>
<dbReference type="InterPro" id="IPR006595">
    <property type="entry name" value="CTLH_C"/>
</dbReference>
<dbReference type="InterPro" id="IPR048419">
    <property type="entry name" value="Topless_Znf"/>
</dbReference>
<dbReference type="Gene3D" id="2.130.10.10">
    <property type="entry name" value="YVTN repeat-like/Quinoprotein amine dehydrogenase"/>
    <property type="match status" value="2"/>
</dbReference>
<feature type="repeat" description="WD" evidence="3">
    <location>
        <begin position="230"/>
        <end position="265"/>
    </location>
</feature>
<proteinExistence type="predicted"/>
<dbReference type="InterPro" id="IPR006594">
    <property type="entry name" value="LisH"/>
</dbReference>
<sequence>MPIEHPIFKDIDEDNNNEFLRPGSLIKKEEFFRLISQALREHGYNQTANTLESESGIIYEEPNMIQFRECILNGDWKQAESLLCFLKIKDNDYNECLFLIRQQKYLELLEKKKVNKALMVLRKELTPLQVNLNKLYELSCYIMCTNIEDIKKRSNWDSENSRSTLLNELQNFISPSVMIPKHRLETLVEQSLQFQKMNCLYHNTNEKSLSLFVDHKCLREKLPKITSHILEGHNDEVWNVCFSPDGKYLASGSKDSTTIIWDTSNFKLKCVLEGHTDAISNMYWSPDSTHLLTCSNDRTIKLWDIINGTLVHTYKKHTEGVTSCAWLPCGTKFVSGSLDKCLYLWNINGTILHNYPSSRVTDLAISKDGTRLVTICYEKKIRIFNVETGEEISSIQETDFITSLCLSNDSRYALLNLRSIQEIHLWDLEEKRIVQKYSGQKQGRFVIRSCFGGLNQTFIASGSEDFNVYIWNRKKGCLISSLSGHTASVNSVAWHPTRNLLVSASDDNTIRCWENELKD</sequence>
<keyword evidence="6" id="KW-1185">Reference proteome</keyword>
<gene>
    <name evidence="5" type="ORF">BCR32DRAFT_295299</name>
</gene>
<dbReference type="Pfam" id="PF21359">
    <property type="entry name" value="zf_topless"/>
    <property type="match status" value="1"/>
</dbReference>
<dbReference type="OrthoDB" id="972532at2759"/>
<dbReference type="SUPFAM" id="SSF50978">
    <property type="entry name" value="WD40 repeat-like"/>
    <property type="match status" value="1"/>
</dbReference>
<dbReference type="SMART" id="SM00667">
    <property type="entry name" value="LisH"/>
    <property type="match status" value="1"/>
</dbReference>
<keyword evidence="2" id="KW-0677">Repeat</keyword>
<dbReference type="Proteomes" id="UP000193944">
    <property type="component" value="Unassembled WGS sequence"/>
</dbReference>
<dbReference type="PANTHER" id="PTHR22838:SF0">
    <property type="entry name" value="WD REPEAT-CONTAINING PROTEIN 26"/>
    <property type="match status" value="1"/>
</dbReference>
<evidence type="ECO:0000256" key="2">
    <source>
        <dbReference type="ARBA" id="ARBA00022737"/>
    </source>
</evidence>
<dbReference type="Pfam" id="PF23627">
    <property type="entry name" value="LisH_WDR26"/>
    <property type="match status" value="1"/>
</dbReference>
<dbReference type="EMBL" id="MCFG01000228">
    <property type="protein sequence ID" value="ORX77966.1"/>
    <property type="molecule type" value="Genomic_DNA"/>
</dbReference>
<dbReference type="InterPro" id="IPR001680">
    <property type="entry name" value="WD40_rpt"/>
</dbReference>
<dbReference type="InterPro" id="IPR019775">
    <property type="entry name" value="WD40_repeat_CS"/>
</dbReference>
<comment type="caution">
    <text evidence="5">The sequence shown here is derived from an EMBL/GenBank/DDBJ whole genome shotgun (WGS) entry which is preliminary data.</text>
</comment>
<dbReference type="InterPro" id="IPR051350">
    <property type="entry name" value="WD_repeat-ST_regulator"/>
</dbReference>
<dbReference type="PRINTS" id="PR00320">
    <property type="entry name" value="GPROTEINBRPT"/>
</dbReference>
<dbReference type="GO" id="GO:0043161">
    <property type="term" value="P:proteasome-mediated ubiquitin-dependent protein catabolic process"/>
    <property type="evidence" value="ECO:0007669"/>
    <property type="project" value="TreeGrafter"/>
</dbReference>
<dbReference type="PROSITE" id="PS50082">
    <property type="entry name" value="WD_REPEATS_2"/>
    <property type="match status" value="4"/>
</dbReference>
<dbReference type="InterPro" id="IPR054080">
    <property type="entry name" value="TPR1-like_2nd"/>
</dbReference>
<feature type="repeat" description="WD" evidence="3">
    <location>
        <begin position="482"/>
        <end position="519"/>
    </location>
</feature>
<dbReference type="Pfam" id="PF21889">
    <property type="entry name" value="TPR1-like_2nd"/>
    <property type="match status" value="1"/>
</dbReference>
<dbReference type="CDD" id="cd00200">
    <property type="entry name" value="WD40"/>
    <property type="match status" value="1"/>
</dbReference>
<feature type="domain" description="CTLH" evidence="4">
    <location>
        <begin position="63"/>
        <end position="116"/>
    </location>
</feature>
<evidence type="ECO:0000259" key="4">
    <source>
        <dbReference type="PROSITE" id="PS50897"/>
    </source>
</evidence>
<dbReference type="InterPro" id="IPR015943">
    <property type="entry name" value="WD40/YVTN_repeat-like_dom_sf"/>
</dbReference>
<reference evidence="5 6" key="1">
    <citation type="submission" date="2016-08" db="EMBL/GenBank/DDBJ databases">
        <title>A Parts List for Fungal Cellulosomes Revealed by Comparative Genomics.</title>
        <authorList>
            <consortium name="DOE Joint Genome Institute"/>
            <person name="Haitjema C.H."/>
            <person name="Gilmore S.P."/>
            <person name="Henske J.K."/>
            <person name="Solomon K.V."/>
            <person name="De Groot R."/>
            <person name="Kuo A."/>
            <person name="Mondo S.J."/>
            <person name="Salamov A.A."/>
            <person name="Labutti K."/>
            <person name="Zhao Z."/>
            <person name="Chiniquy J."/>
            <person name="Barry K."/>
            <person name="Brewer H.M."/>
            <person name="Purvine S.O."/>
            <person name="Wright A.T."/>
            <person name="Boxma B."/>
            <person name="Van Alen T."/>
            <person name="Hackstein J.H."/>
            <person name="Baker S.E."/>
            <person name="Grigoriev I.V."/>
            <person name="O'Malley M.A."/>
        </authorList>
    </citation>
    <scope>NUCLEOTIDE SEQUENCE [LARGE SCALE GENOMIC DNA]</scope>
    <source>
        <strain evidence="5 6">S4</strain>
    </source>
</reference>
<name>A0A1Y1WXP5_9FUNG</name>
<dbReference type="GO" id="GO:0034657">
    <property type="term" value="C:GID complex"/>
    <property type="evidence" value="ECO:0007669"/>
    <property type="project" value="TreeGrafter"/>
</dbReference>
<dbReference type="PROSITE" id="PS50294">
    <property type="entry name" value="WD_REPEATS_REGION"/>
    <property type="match status" value="4"/>
</dbReference>
<dbReference type="PROSITE" id="PS50897">
    <property type="entry name" value="CTLH"/>
    <property type="match status" value="1"/>
</dbReference>
<feature type="repeat" description="WD" evidence="3">
    <location>
        <begin position="272"/>
        <end position="313"/>
    </location>
</feature>
<keyword evidence="1 3" id="KW-0853">WD repeat</keyword>
<dbReference type="PANTHER" id="PTHR22838">
    <property type="entry name" value="WD REPEAT PROTEIN 26-RELATED"/>
    <property type="match status" value="1"/>
</dbReference>
<organism evidence="5 6">
    <name type="scientific">Anaeromyces robustus</name>
    <dbReference type="NCBI Taxonomy" id="1754192"/>
    <lineage>
        <taxon>Eukaryota</taxon>
        <taxon>Fungi</taxon>
        <taxon>Fungi incertae sedis</taxon>
        <taxon>Chytridiomycota</taxon>
        <taxon>Chytridiomycota incertae sedis</taxon>
        <taxon>Neocallimastigomycetes</taxon>
        <taxon>Neocallimastigales</taxon>
        <taxon>Neocallimastigaceae</taxon>
        <taxon>Anaeromyces</taxon>
    </lineage>
</organism>
<accession>A0A1Y1WXP5</accession>
<reference evidence="5 6" key="2">
    <citation type="submission" date="2016-08" db="EMBL/GenBank/DDBJ databases">
        <title>Pervasive Adenine N6-methylation of Active Genes in Fungi.</title>
        <authorList>
            <consortium name="DOE Joint Genome Institute"/>
            <person name="Mondo S.J."/>
            <person name="Dannebaum R.O."/>
            <person name="Kuo R.C."/>
            <person name="Labutti K."/>
            <person name="Haridas S."/>
            <person name="Kuo A."/>
            <person name="Salamov A."/>
            <person name="Ahrendt S.R."/>
            <person name="Lipzen A."/>
            <person name="Sullivan W."/>
            <person name="Andreopoulos W.B."/>
            <person name="Clum A."/>
            <person name="Lindquist E."/>
            <person name="Daum C."/>
            <person name="Ramamoorthy G.K."/>
            <person name="Gryganskyi A."/>
            <person name="Culley D."/>
            <person name="Magnuson J.K."/>
            <person name="James T.Y."/>
            <person name="O'Malley M.A."/>
            <person name="Stajich J.E."/>
            <person name="Spatafora J.W."/>
            <person name="Visel A."/>
            <person name="Grigoriev I.V."/>
        </authorList>
    </citation>
    <scope>NUCLEOTIDE SEQUENCE [LARGE SCALE GENOMIC DNA]</scope>
    <source>
        <strain evidence="5 6">S4</strain>
    </source>
</reference>
<dbReference type="STRING" id="1754192.A0A1Y1WXP5"/>
<dbReference type="PROSITE" id="PS50896">
    <property type="entry name" value="LISH"/>
    <property type="match status" value="1"/>
</dbReference>
<evidence type="ECO:0000256" key="3">
    <source>
        <dbReference type="PROSITE-ProRule" id="PRU00221"/>
    </source>
</evidence>
<evidence type="ECO:0000256" key="1">
    <source>
        <dbReference type="ARBA" id="ARBA00022574"/>
    </source>
</evidence>
<protein>
    <submittedName>
        <fullName evidence="5">WD40 repeat-like protein</fullName>
    </submittedName>
</protein>
<dbReference type="Pfam" id="PF00400">
    <property type="entry name" value="WD40"/>
    <property type="match status" value="6"/>
</dbReference>
<dbReference type="SMART" id="SM00320">
    <property type="entry name" value="WD40"/>
    <property type="match status" value="7"/>
</dbReference>
<evidence type="ECO:0000313" key="5">
    <source>
        <dbReference type="EMBL" id="ORX77966.1"/>
    </source>
</evidence>
<evidence type="ECO:0000313" key="6">
    <source>
        <dbReference type="Proteomes" id="UP000193944"/>
    </source>
</evidence>
<dbReference type="PROSITE" id="PS00678">
    <property type="entry name" value="WD_REPEATS_1"/>
    <property type="match status" value="2"/>
</dbReference>
<feature type="repeat" description="WD" evidence="3">
    <location>
        <begin position="314"/>
        <end position="348"/>
    </location>
</feature>
<dbReference type="SMART" id="SM00668">
    <property type="entry name" value="CTLH"/>
    <property type="match status" value="1"/>
</dbReference>
<dbReference type="InterPro" id="IPR036322">
    <property type="entry name" value="WD40_repeat_dom_sf"/>
</dbReference>